<dbReference type="SUPFAM" id="SSF54862">
    <property type="entry name" value="4Fe-4S ferredoxins"/>
    <property type="match status" value="2"/>
</dbReference>
<dbReference type="NCBIfam" id="TIGR04105">
    <property type="entry name" value="FeFe_hydrog_B1"/>
    <property type="match status" value="1"/>
</dbReference>
<evidence type="ECO:0000256" key="1">
    <source>
        <dbReference type="ARBA" id="ARBA00022448"/>
    </source>
</evidence>
<dbReference type="InterPro" id="IPR017896">
    <property type="entry name" value="4Fe4S_Fe-S-bd"/>
</dbReference>
<evidence type="ECO:0000256" key="5">
    <source>
        <dbReference type="ARBA" id="ARBA00023004"/>
    </source>
</evidence>
<dbReference type="InterPro" id="IPR050294">
    <property type="entry name" value="RnfB_subfamily"/>
</dbReference>
<dbReference type="Pfam" id="PF00037">
    <property type="entry name" value="Fer4"/>
    <property type="match status" value="2"/>
</dbReference>
<keyword evidence="2" id="KW-0004">4Fe-4S</keyword>
<dbReference type="SUPFAM" id="SSF53920">
    <property type="entry name" value="Fe-only hydrogenase"/>
    <property type="match status" value="1"/>
</dbReference>
<feature type="domain" description="4Fe-4S ferredoxin-type" evidence="7">
    <location>
        <begin position="179"/>
        <end position="208"/>
    </location>
</feature>
<dbReference type="RefSeq" id="WP_012938875.1">
    <property type="nucleotide sequence ID" value="NZ_CALAKB010000024.1"/>
</dbReference>
<evidence type="ECO:0000256" key="4">
    <source>
        <dbReference type="ARBA" id="ARBA00022982"/>
    </source>
</evidence>
<dbReference type="PANTHER" id="PTHR42859:SF10">
    <property type="entry name" value="DIMETHYLSULFOXIDE REDUCTASE CHAIN B"/>
    <property type="match status" value="1"/>
</dbReference>
<keyword evidence="3" id="KW-0479">Metal-binding</keyword>
<dbReference type="InterPro" id="IPR017900">
    <property type="entry name" value="4Fe4S_Fe_S_CS"/>
</dbReference>
<feature type="domain" description="4Fe-4S ferredoxin-type" evidence="7">
    <location>
        <begin position="133"/>
        <end position="163"/>
    </location>
</feature>
<dbReference type="InterPro" id="IPR004108">
    <property type="entry name" value="Fe_hydrogenase_lsu_C"/>
</dbReference>
<dbReference type="Gene3D" id="3.40.950.10">
    <property type="entry name" value="Fe-only Hydrogenase (Larger Subunit), Chain L, domain 3"/>
    <property type="match status" value="1"/>
</dbReference>
<evidence type="ECO:0000259" key="7">
    <source>
        <dbReference type="PROSITE" id="PS51379"/>
    </source>
</evidence>
<dbReference type="GO" id="GO:0051539">
    <property type="term" value="F:4 iron, 4 sulfur cluster binding"/>
    <property type="evidence" value="ECO:0007669"/>
    <property type="project" value="UniProtKB-KW"/>
</dbReference>
<dbReference type="AlphaFoldDB" id="A0A1H3AGE3"/>
<keyword evidence="5" id="KW-0408">Iron</keyword>
<accession>A0A1H3AGE3</accession>
<evidence type="ECO:0000256" key="2">
    <source>
        <dbReference type="ARBA" id="ARBA00022485"/>
    </source>
</evidence>
<dbReference type="GO" id="GO:0046872">
    <property type="term" value="F:metal ion binding"/>
    <property type="evidence" value="ECO:0007669"/>
    <property type="project" value="UniProtKB-KW"/>
</dbReference>
<keyword evidence="6" id="KW-0411">Iron-sulfur</keyword>
<dbReference type="PROSITE" id="PS00198">
    <property type="entry name" value="4FE4S_FER_1"/>
    <property type="match status" value="2"/>
</dbReference>
<evidence type="ECO:0000256" key="6">
    <source>
        <dbReference type="ARBA" id="ARBA00023014"/>
    </source>
</evidence>
<organism evidence="8 9">
    <name type="scientific">Acidaminococcus fermentans</name>
    <dbReference type="NCBI Taxonomy" id="905"/>
    <lineage>
        <taxon>Bacteria</taxon>
        <taxon>Bacillati</taxon>
        <taxon>Bacillota</taxon>
        <taxon>Negativicutes</taxon>
        <taxon>Acidaminococcales</taxon>
        <taxon>Acidaminococcaceae</taxon>
        <taxon>Acidaminococcus</taxon>
    </lineage>
</organism>
<evidence type="ECO:0000256" key="3">
    <source>
        <dbReference type="ARBA" id="ARBA00022723"/>
    </source>
</evidence>
<dbReference type="Gene3D" id="3.30.70.20">
    <property type="match status" value="2"/>
</dbReference>
<reference evidence="8 9" key="1">
    <citation type="submission" date="2016-10" db="EMBL/GenBank/DDBJ databases">
        <authorList>
            <person name="Varghese N."/>
            <person name="Submissions S."/>
        </authorList>
    </citation>
    <scope>NUCLEOTIDE SEQUENCE [LARGE SCALE GENOMIC DNA]</scope>
    <source>
        <strain evidence="8 9">WCC6</strain>
    </source>
</reference>
<dbReference type="OMA" id="CCIYKER"/>
<dbReference type="Pfam" id="PF02906">
    <property type="entry name" value="Fe_hyd_lg_C"/>
    <property type="match status" value="1"/>
</dbReference>
<gene>
    <name evidence="8" type="ORF">SAMN05216495_12010</name>
</gene>
<dbReference type="PROSITE" id="PS51379">
    <property type="entry name" value="4FE4S_FER_2"/>
    <property type="match status" value="2"/>
</dbReference>
<protein>
    <submittedName>
        <fullName evidence="8">[FeFe] hydrogenase, group B1/B3</fullName>
    </submittedName>
</protein>
<evidence type="ECO:0000313" key="9">
    <source>
        <dbReference type="Proteomes" id="UP000182379"/>
    </source>
</evidence>
<keyword evidence="4" id="KW-0249">Electron transport</keyword>
<keyword evidence="1" id="KW-0813">Transport</keyword>
<dbReference type="Proteomes" id="UP000182379">
    <property type="component" value="Unassembled WGS sequence"/>
</dbReference>
<proteinExistence type="predicted"/>
<dbReference type="GeneID" id="78335223"/>
<dbReference type="InterPro" id="IPR027631">
    <property type="entry name" value="Mono_FeFe_hydrog"/>
</dbReference>
<evidence type="ECO:0000313" key="8">
    <source>
        <dbReference type="EMBL" id="SDX28772.1"/>
    </source>
</evidence>
<sequence length="504" mass="54767">MEVTVITNIRRKVLTMVSKMAYDGNLPDHVYDVLQIVNENTPRTRCCVHKERAVLKERICVALGVNEDMNIIDAANKATTEPVDRTQHVIAVLPEACSACPVNKYMITDVCRRCLTHRCMNGCPKKAISVYQGRAHIDYDMCIECGNCKRACPYGAVVEIARPCENACKVHALHTGKNKKAEIDKNICVECGACRGACPFGAIEERSHIVQLIQAIKSGKEVVALLAPSFVGQFGLKVQPGQIVKACQELGFASVKEVALGADMTTISEAEELLEKVPTGKQKILTSSCCPAFVATVKRHAPELADCISDAVSPMVARSKLEKYAHPGALTCFIGPCIAKKVEAREHPDEIDFVLTFEELKCMMDSRGIDPAECEVAPFNPASSADGCSFPQAAGVSTAVKDYIRDNHPEVEVDSLKTLYCNGLDECLGALKDVEAGKLDLQYLEGMACQKGCLNGPGALTEPGLTRVLLKRFAGTTQADSAGKIEKAMDGVKHVDMERVYLRK</sequence>
<dbReference type="PANTHER" id="PTHR42859">
    <property type="entry name" value="OXIDOREDUCTASE"/>
    <property type="match status" value="1"/>
</dbReference>
<name>A0A1H3AGE3_ACIFE</name>
<dbReference type="InterPro" id="IPR009016">
    <property type="entry name" value="Fe_hydrogenase"/>
</dbReference>
<comment type="caution">
    <text evidence="8">The sequence shown here is derived from an EMBL/GenBank/DDBJ whole genome shotgun (WGS) entry which is preliminary data.</text>
</comment>
<dbReference type="EMBL" id="FNOP01000020">
    <property type="protein sequence ID" value="SDX28772.1"/>
    <property type="molecule type" value="Genomic_DNA"/>
</dbReference>